<feature type="region of interest" description="Disordered" evidence="7">
    <location>
        <begin position="509"/>
        <end position="529"/>
    </location>
</feature>
<dbReference type="GO" id="GO:0005634">
    <property type="term" value="C:nucleus"/>
    <property type="evidence" value="ECO:0007669"/>
    <property type="project" value="UniProtKB-SubCell"/>
</dbReference>
<dbReference type="PROSITE" id="PS00463">
    <property type="entry name" value="ZN2_CY6_FUNGAL_1"/>
    <property type="match status" value="1"/>
</dbReference>
<keyword evidence="10" id="KW-1185">Reference proteome</keyword>
<dbReference type="AlphaFoldDB" id="A0A178C8U3"/>
<keyword evidence="2" id="KW-0479">Metal-binding</keyword>
<keyword evidence="6" id="KW-0539">Nucleus</keyword>
<dbReference type="Proteomes" id="UP000185904">
    <property type="component" value="Unassembled WGS sequence"/>
</dbReference>
<protein>
    <recommendedName>
        <fullName evidence="8">Zn(2)-C6 fungal-type domain-containing protein</fullName>
    </recommendedName>
</protein>
<organism evidence="9 10">
    <name type="scientific">Fonsecaea nubica</name>
    <dbReference type="NCBI Taxonomy" id="856822"/>
    <lineage>
        <taxon>Eukaryota</taxon>
        <taxon>Fungi</taxon>
        <taxon>Dikarya</taxon>
        <taxon>Ascomycota</taxon>
        <taxon>Pezizomycotina</taxon>
        <taxon>Eurotiomycetes</taxon>
        <taxon>Chaetothyriomycetidae</taxon>
        <taxon>Chaetothyriales</taxon>
        <taxon>Herpotrichiellaceae</taxon>
        <taxon>Fonsecaea</taxon>
    </lineage>
</organism>
<comment type="caution">
    <text evidence="9">The sequence shown here is derived from an EMBL/GenBank/DDBJ whole genome shotgun (WGS) entry which is preliminary data.</text>
</comment>
<dbReference type="Gene3D" id="4.10.240.10">
    <property type="entry name" value="Zn(2)-C6 fungal-type DNA-binding domain"/>
    <property type="match status" value="1"/>
</dbReference>
<dbReference type="Pfam" id="PF04082">
    <property type="entry name" value="Fungal_trans"/>
    <property type="match status" value="1"/>
</dbReference>
<dbReference type="Pfam" id="PF00172">
    <property type="entry name" value="Zn_clus"/>
    <property type="match status" value="1"/>
</dbReference>
<dbReference type="SMART" id="SM00066">
    <property type="entry name" value="GAL4"/>
    <property type="match status" value="1"/>
</dbReference>
<reference evidence="9 10" key="1">
    <citation type="submission" date="2016-03" db="EMBL/GenBank/DDBJ databases">
        <title>The draft genome sequence of Fonsecaea nubica causative agent of cutaneous subcutaneous infection in human host.</title>
        <authorList>
            <person name="Costa F."/>
            <person name="Sybren D.H."/>
            <person name="Raittz R.T."/>
            <person name="Weiss V.A."/>
            <person name="Leao A.C."/>
            <person name="Gomes R."/>
            <person name="De Souza E.M."/>
            <person name="Pedrosa F.O."/>
            <person name="Steffens M.B."/>
            <person name="Bombassaro A."/>
            <person name="Tadra-Sfeir M.Z."/>
            <person name="Moreno L.F."/>
            <person name="Najafzadeh M.J."/>
            <person name="Felipe M.S."/>
            <person name="Teixeira M."/>
            <person name="Sun J."/>
            <person name="Xi L."/>
            <person name="Castro M.A."/>
            <person name="Vicente V.A."/>
        </authorList>
    </citation>
    <scope>NUCLEOTIDE SEQUENCE [LARGE SCALE GENOMIC DNA]</scope>
    <source>
        <strain evidence="9 10">CBS 269.64</strain>
    </source>
</reference>
<dbReference type="GO" id="GO:0006351">
    <property type="term" value="P:DNA-templated transcription"/>
    <property type="evidence" value="ECO:0007669"/>
    <property type="project" value="InterPro"/>
</dbReference>
<dbReference type="CDD" id="cd00067">
    <property type="entry name" value="GAL4"/>
    <property type="match status" value="1"/>
</dbReference>
<evidence type="ECO:0000313" key="10">
    <source>
        <dbReference type="Proteomes" id="UP000185904"/>
    </source>
</evidence>
<evidence type="ECO:0000256" key="5">
    <source>
        <dbReference type="ARBA" id="ARBA00023163"/>
    </source>
</evidence>
<dbReference type="InterPro" id="IPR036864">
    <property type="entry name" value="Zn2-C6_fun-type_DNA-bd_sf"/>
</dbReference>
<name>A0A178C8U3_9EURO</name>
<dbReference type="EMBL" id="LVCJ01000112">
    <property type="protein sequence ID" value="OAL25412.1"/>
    <property type="molecule type" value="Genomic_DNA"/>
</dbReference>
<evidence type="ECO:0000256" key="6">
    <source>
        <dbReference type="ARBA" id="ARBA00023242"/>
    </source>
</evidence>
<gene>
    <name evidence="9" type="ORF">AYO20_10446</name>
</gene>
<accession>A0A178C8U3</accession>
<dbReference type="GO" id="GO:0000981">
    <property type="term" value="F:DNA-binding transcription factor activity, RNA polymerase II-specific"/>
    <property type="evidence" value="ECO:0007669"/>
    <property type="project" value="InterPro"/>
</dbReference>
<evidence type="ECO:0000256" key="1">
    <source>
        <dbReference type="ARBA" id="ARBA00004123"/>
    </source>
</evidence>
<sequence>MEPSDDGAGAHPPRHLVRAFLSCGFCRKRKRKCDRSLPECSFCRRHRRKCIYPQRRVATPRAEEEGEEGEEVSLSTGKRIEPQLSEVVVVYFLDHDIFKCGQMVVPEVQSAVPRNVSALLGDAATLQHDGAEYFRTVHCWWSIISQHSFYNRLVNPLVPRQGDVALLLLCMKLIIWRPSEEQQDPRTPLYLGAKHYATEIEVAGAFSIRGLQAAVLIAIYEFAHGIYPSAFLSIASCARSGRALNIHLTLTEIPADCVDGFQSEEKRRLWWAILILDRFANISCPGRRNFETDDPSPDDLLPVDDAAWDAGMVTAHDRMTISCPSTERMGRFAKLAQATHLLCRVLQHVGDDSMEAEFRETQERQLEKAIQMSIRMVSGVLKGPAGAHAQICYSSLFVLYDDALRTEPSTPAELRRRDHARDLLERVSKTCSTSSAHFLQGNALPVDMVTPFVLHWKYRAAAFYVRMSLGLEDPHQAHTAALFCVYIMECSTARLVLLSRYSSESIQSSLTQNAKPYNNNSTKPGSHTNMPIYSVSQVTFSPSDQELPLNTPG</sequence>
<dbReference type="PANTHER" id="PTHR47338">
    <property type="entry name" value="ZN(II)2CYS6 TRANSCRIPTION FACTOR (EUROFUNG)-RELATED"/>
    <property type="match status" value="1"/>
</dbReference>
<evidence type="ECO:0000256" key="2">
    <source>
        <dbReference type="ARBA" id="ARBA00022723"/>
    </source>
</evidence>
<dbReference type="RefSeq" id="XP_022495282.1">
    <property type="nucleotide sequence ID" value="XM_022648704.1"/>
</dbReference>
<keyword evidence="5" id="KW-0804">Transcription</keyword>
<dbReference type="InterPro" id="IPR001138">
    <property type="entry name" value="Zn2Cys6_DnaBD"/>
</dbReference>
<dbReference type="PROSITE" id="PS50048">
    <property type="entry name" value="ZN2_CY6_FUNGAL_2"/>
    <property type="match status" value="1"/>
</dbReference>
<dbReference type="InterPro" id="IPR007219">
    <property type="entry name" value="XnlR_reg_dom"/>
</dbReference>
<evidence type="ECO:0000313" key="9">
    <source>
        <dbReference type="EMBL" id="OAL25412.1"/>
    </source>
</evidence>
<dbReference type="SUPFAM" id="SSF57701">
    <property type="entry name" value="Zn2/Cys6 DNA-binding domain"/>
    <property type="match status" value="1"/>
</dbReference>
<evidence type="ECO:0000256" key="4">
    <source>
        <dbReference type="ARBA" id="ARBA00023125"/>
    </source>
</evidence>
<dbReference type="GeneID" id="34593835"/>
<dbReference type="InterPro" id="IPR050815">
    <property type="entry name" value="TF_fung"/>
</dbReference>
<evidence type="ECO:0000256" key="7">
    <source>
        <dbReference type="SAM" id="MobiDB-lite"/>
    </source>
</evidence>
<keyword evidence="4" id="KW-0238">DNA-binding</keyword>
<dbReference type="CDD" id="cd12148">
    <property type="entry name" value="fungal_TF_MHR"/>
    <property type="match status" value="1"/>
</dbReference>
<evidence type="ECO:0000259" key="8">
    <source>
        <dbReference type="PROSITE" id="PS50048"/>
    </source>
</evidence>
<dbReference type="OrthoDB" id="4145260at2759"/>
<dbReference type="GO" id="GO:0003677">
    <property type="term" value="F:DNA binding"/>
    <property type="evidence" value="ECO:0007669"/>
    <property type="project" value="UniProtKB-KW"/>
</dbReference>
<keyword evidence="3" id="KW-0805">Transcription regulation</keyword>
<dbReference type="PANTHER" id="PTHR47338:SF20">
    <property type="entry name" value="ZN(II)2CYS6 TRANSCRIPTION FACTOR (EUROFUNG)"/>
    <property type="match status" value="1"/>
</dbReference>
<dbReference type="GO" id="GO:0008270">
    <property type="term" value="F:zinc ion binding"/>
    <property type="evidence" value="ECO:0007669"/>
    <property type="project" value="InterPro"/>
</dbReference>
<feature type="domain" description="Zn(2)-C6 fungal-type" evidence="8">
    <location>
        <begin position="22"/>
        <end position="52"/>
    </location>
</feature>
<proteinExistence type="predicted"/>
<evidence type="ECO:0000256" key="3">
    <source>
        <dbReference type="ARBA" id="ARBA00023015"/>
    </source>
</evidence>
<comment type="subcellular location">
    <subcellularLocation>
        <location evidence="1">Nucleus</location>
    </subcellularLocation>
</comment>